<comment type="caution">
    <text evidence="2">The sequence shown here is derived from an EMBL/GenBank/DDBJ whole genome shotgun (WGS) entry which is preliminary data.</text>
</comment>
<protein>
    <recommendedName>
        <fullName evidence="4">SIMPL domain-containing protein</fullName>
    </recommendedName>
</protein>
<dbReference type="RefSeq" id="WP_037494357.1">
    <property type="nucleotide sequence ID" value="NZ_JJMU01000002.1"/>
</dbReference>
<dbReference type="OrthoDB" id="9785289at2"/>
<reference evidence="2 3" key="2">
    <citation type="journal article" date="2015" name="PLoS ONE">
        <title>Whole-Genome Optical Mapping and Finished Genome Sequence of Sphingobacterium deserti sp. nov., a New Species Isolated from the Western Desert of China.</title>
        <authorList>
            <person name="Teng C."/>
            <person name="Zhou Z."/>
            <person name="Molnar I."/>
            <person name="Li X."/>
            <person name="Tang R."/>
            <person name="Chen M."/>
            <person name="Wang L."/>
            <person name="Su S."/>
            <person name="Zhang W."/>
            <person name="Lin M."/>
        </authorList>
    </citation>
    <scope>NUCLEOTIDE SEQUENCE [LARGE SCALE GENOMIC DNA]</scope>
    <source>
        <strain evidence="3">ACCC05744</strain>
    </source>
</reference>
<dbReference type="Proteomes" id="UP000031802">
    <property type="component" value="Unassembled WGS sequence"/>
</dbReference>
<dbReference type="PATRIC" id="fig|1229276.3.peg.218"/>
<sequence length="244" mass="26511">MKSANIIISAICGLAIIIFAVIIGNAYTFKFKSGNTINVTGNAKKDFESDLVKWSASYSRKSMDLSAASEQLKQDRELVHKFLVGKGIAAKEILFNAVNINREFSYHSDGNGNSYNTFTGYSLSQSVSVESKDLDKVDNASREISALISQGIELSSNSPNYYYSKLEDLKLELISQASSNAKQRASNIAVEAGSSLGDLIKADLGIFQITGQNDNEEYSYGGAFNTASRSKTANITVKTSYLAR</sequence>
<dbReference type="PANTHER" id="PTHR34387">
    <property type="entry name" value="SLR1258 PROTEIN"/>
    <property type="match status" value="1"/>
</dbReference>
<dbReference type="InterPro" id="IPR007497">
    <property type="entry name" value="SIMPL/DUF541"/>
</dbReference>
<dbReference type="EMBL" id="JJMU01000002">
    <property type="protein sequence ID" value="KGE16096.1"/>
    <property type="molecule type" value="Genomic_DNA"/>
</dbReference>
<evidence type="ECO:0000256" key="1">
    <source>
        <dbReference type="SAM" id="Phobius"/>
    </source>
</evidence>
<dbReference type="InterPro" id="IPR052022">
    <property type="entry name" value="26kDa_periplasmic_antigen"/>
</dbReference>
<dbReference type="eggNOG" id="COG2859">
    <property type="taxonomic scope" value="Bacteria"/>
</dbReference>
<accession>A0A0B8T423</accession>
<keyword evidence="3" id="KW-1185">Reference proteome</keyword>
<dbReference type="PIRSF" id="PIRSF029033">
    <property type="entry name" value="UCP029033"/>
    <property type="match status" value="1"/>
</dbReference>
<organism evidence="2 3">
    <name type="scientific">Sphingobacterium deserti</name>
    <dbReference type="NCBI Taxonomy" id="1229276"/>
    <lineage>
        <taxon>Bacteria</taxon>
        <taxon>Pseudomonadati</taxon>
        <taxon>Bacteroidota</taxon>
        <taxon>Sphingobacteriia</taxon>
        <taxon>Sphingobacteriales</taxon>
        <taxon>Sphingobacteriaceae</taxon>
        <taxon>Sphingobacterium</taxon>
    </lineage>
</organism>
<name>A0A0B8T423_9SPHI</name>
<evidence type="ECO:0000313" key="3">
    <source>
        <dbReference type="Proteomes" id="UP000031802"/>
    </source>
</evidence>
<evidence type="ECO:0000313" key="2">
    <source>
        <dbReference type="EMBL" id="KGE16096.1"/>
    </source>
</evidence>
<evidence type="ECO:0008006" key="4">
    <source>
        <dbReference type="Google" id="ProtNLM"/>
    </source>
</evidence>
<keyword evidence="1" id="KW-0812">Transmembrane</keyword>
<proteinExistence type="predicted"/>
<dbReference type="Gene3D" id="3.30.70.2970">
    <property type="entry name" value="Protein of unknown function (DUF541), domain 2"/>
    <property type="match status" value="1"/>
</dbReference>
<gene>
    <name evidence="2" type="ORF">DI53_0211</name>
</gene>
<dbReference type="GO" id="GO:0006974">
    <property type="term" value="P:DNA damage response"/>
    <property type="evidence" value="ECO:0007669"/>
    <property type="project" value="TreeGrafter"/>
</dbReference>
<dbReference type="Pfam" id="PF04402">
    <property type="entry name" value="SIMPL"/>
    <property type="match status" value="1"/>
</dbReference>
<keyword evidence="1" id="KW-1133">Transmembrane helix</keyword>
<dbReference type="STRING" id="1229276.DI53_0211"/>
<keyword evidence="1" id="KW-0472">Membrane</keyword>
<reference evidence="3" key="1">
    <citation type="submission" date="2014-04" db="EMBL/GenBank/DDBJ databases">
        <title>Whole-Genome optical mapping and complete genome sequence of Sphingobacterium deserti sp. nov., a new spaces isolated from desert in the west of China.</title>
        <authorList>
            <person name="Teng C."/>
            <person name="Zhou Z."/>
            <person name="Li X."/>
            <person name="Chen M."/>
            <person name="Lin M."/>
            <person name="Wang L."/>
            <person name="Su S."/>
            <person name="Zhang C."/>
            <person name="Zhang W."/>
        </authorList>
    </citation>
    <scope>NUCLEOTIDE SEQUENCE [LARGE SCALE GENOMIC DNA]</scope>
    <source>
        <strain evidence="3">ACCC05744</strain>
    </source>
</reference>
<dbReference type="PANTHER" id="PTHR34387:SF2">
    <property type="entry name" value="SLR1258 PROTEIN"/>
    <property type="match status" value="1"/>
</dbReference>
<dbReference type="InterPro" id="IPR016907">
    <property type="entry name" value="UCP029033"/>
</dbReference>
<feature type="transmembrane region" description="Helical" evidence="1">
    <location>
        <begin position="6"/>
        <end position="27"/>
    </location>
</feature>
<dbReference type="AlphaFoldDB" id="A0A0B8T423"/>